<dbReference type="NCBIfam" id="NF006969">
    <property type="entry name" value="PRK09441.1-2"/>
    <property type="match status" value="1"/>
</dbReference>
<dbReference type="GO" id="GO:0005975">
    <property type="term" value="P:carbohydrate metabolic process"/>
    <property type="evidence" value="ECO:0007669"/>
    <property type="project" value="InterPro"/>
</dbReference>
<dbReference type="InterPro" id="IPR017853">
    <property type="entry name" value="GH"/>
</dbReference>
<dbReference type="Proteomes" id="UP000054248">
    <property type="component" value="Unassembled WGS sequence"/>
</dbReference>
<dbReference type="EMBL" id="KN823044">
    <property type="protein sequence ID" value="KIO25340.1"/>
    <property type="molecule type" value="Genomic_DNA"/>
</dbReference>
<dbReference type="CDD" id="cd11318">
    <property type="entry name" value="AmyAc_bac_fung_AmyA"/>
    <property type="match status" value="1"/>
</dbReference>
<reference evidence="8 9" key="1">
    <citation type="submission" date="2014-04" db="EMBL/GenBank/DDBJ databases">
        <authorList>
            <consortium name="DOE Joint Genome Institute"/>
            <person name="Kuo A."/>
            <person name="Girlanda M."/>
            <person name="Perotto S."/>
            <person name="Kohler A."/>
            <person name="Nagy L.G."/>
            <person name="Floudas D."/>
            <person name="Copeland A."/>
            <person name="Barry K.W."/>
            <person name="Cichocki N."/>
            <person name="Veneault-Fourrey C."/>
            <person name="LaButti K."/>
            <person name="Lindquist E.A."/>
            <person name="Lipzen A."/>
            <person name="Lundell T."/>
            <person name="Morin E."/>
            <person name="Murat C."/>
            <person name="Sun H."/>
            <person name="Tunlid A."/>
            <person name="Henrissat B."/>
            <person name="Grigoriev I.V."/>
            <person name="Hibbett D.S."/>
            <person name="Martin F."/>
            <person name="Nordberg H.P."/>
            <person name="Cantor M.N."/>
            <person name="Hua S.X."/>
        </authorList>
    </citation>
    <scope>NUCLEOTIDE SEQUENCE [LARGE SCALE GENOMIC DNA]</scope>
    <source>
        <strain evidence="8 9">MUT 4182</strain>
    </source>
</reference>
<dbReference type="InterPro" id="IPR013776">
    <property type="entry name" value="A-amylase_thermo"/>
</dbReference>
<evidence type="ECO:0000256" key="3">
    <source>
        <dbReference type="ARBA" id="ARBA00022723"/>
    </source>
</evidence>
<dbReference type="Pfam" id="PF00128">
    <property type="entry name" value="Alpha-amylase"/>
    <property type="match status" value="1"/>
</dbReference>
<evidence type="ECO:0000313" key="9">
    <source>
        <dbReference type="Proteomes" id="UP000054248"/>
    </source>
</evidence>
<keyword evidence="4 8" id="KW-0378">Hydrolase</keyword>
<evidence type="ECO:0000256" key="5">
    <source>
        <dbReference type="ARBA" id="ARBA00023277"/>
    </source>
</evidence>
<evidence type="ECO:0000256" key="4">
    <source>
        <dbReference type="ARBA" id="ARBA00022801"/>
    </source>
</evidence>
<keyword evidence="6" id="KW-0326">Glycosidase</keyword>
<dbReference type="InterPro" id="IPR013780">
    <property type="entry name" value="Glyco_hydro_b"/>
</dbReference>
<dbReference type="PIRSF" id="PIRSF001021">
    <property type="entry name" value="Alph-amls_thrmst"/>
    <property type="match status" value="1"/>
</dbReference>
<dbReference type="OrthoDB" id="550577at2759"/>
<evidence type="ECO:0000313" key="8">
    <source>
        <dbReference type="EMBL" id="KIO25340.1"/>
    </source>
</evidence>
<keyword evidence="5" id="KW-0119">Carbohydrate metabolism</keyword>
<evidence type="ECO:0000256" key="1">
    <source>
        <dbReference type="ARBA" id="ARBA00001913"/>
    </source>
</evidence>
<evidence type="ECO:0000256" key="6">
    <source>
        <dbReference type="ARBA" id="ARBA00023295"/>
    </source>
</evidence>
<dbReference type="Gene3D" id="3.20.20.80">
    <property type="entry name" value="Glycosidases"/>
    <property type="match status" value="1"/>
</dbReference>
<evidence type="ECO:0000256" key="2">
    <source>
        <dbReference type="ARBA" id="ARBA00008061"/>
    </source>
</evidence>
<proteinExistence type="inferred from homology"/>
<evidence type="ECO:0000259" key="7">
    <source>
        <dbReference type="SMART" id="SM00642"/>
    </source>
</evidence>
<dbReference type="STRING" id="1051891.A0A0C3Q755"/>
<dbReference type="GO" id="GO:0004553">
    <property type="term" value="F:hydrolase activity, hydrolyzing O-glycosyl compounds"/>
    <property type="evidence" value="ECO:0007669"/>
    <property type="project" value="InterPro"/>
</dbReference>
<reference evidence="9" key="2">
    <citation type="submission" date="2015-01" db="EMBL/GenBank/DDBJ databases">
        <title>Evolutionary Origins and Diversification of the Mycorrhizal Mutualists.</title>
        <authorList>
            <consortium name="DOE Joint Genome Institute"/>
            <consortium name="Mycorrhizal Genomics Consortium"/>
            <person name="Kohler A."/>
            <person name="Kuo A."/>
            <person name="Nagy L.G."/>
            <person name="Floudas D."/>
            <person name="Copeland A."/>
            <person name="Barry K.W."/>
            <person name="Cichocki N."/>
            <person name="Veneault-Fourrey C."/>
            <person name="LaButti K."/>
            <person name="Lindquist E.A."/>
            <person name="Lipzen A."/>
            <person name="Lundell T."/>
            <person name="Morin E."/>
            <person name="Murat C."/>
            <person name="Riley R."/>
            <person name="Ohm R."/>
            <person name="Sun H."/>
            <person name="Tunlid A."/>
            <person name="Henrissat B."/>
            <person name="Grigoriev I.V."/>
            <person name="Hibbett D.S."/>
            <person name="Martin F."/>
        </authorList>
    </citation>
    <scope>NUCLEOTIDE SEQUENCE [LARGE SCALE GENOMIC DNA]</scope>
    <source>
        <strain evidence="9">MUT 4182</strain>
    </source>
</reference>
<dbReference type="SUPFAM" id="SSF51445">
    <property type="entry name" value="(Trans)glycosidases"/>
    <property type="match status" value="1"/>
</dbReference>
<dbReference type="PANTHER" id="PTHR43447">
    <property type="entry name" value="ALPHA-AMYLASE"/>
    <property type="match status" value="1"/>
</dbReference>
<dbReference type="Gene3D" id="2.40.30.140">
    <property type="match status" value="1"/>
</dbReference>
<dbReference type="Gene3D" id="2.60.40.1180">
    <property type="entry name" value="Golgi alpha-mannosidase II"/>
    <property type="match status" value="1"/>
</dbReference>
<keyword evidence="3" id="KW-0479">Metal-binding</keyword>
<organism evidence="8 9">
    <name type="scientific">Tulasnella calospora MUT 4182</name>
    <dbReference type="NCBI Taxonomy" id="1051891"/>
    <lineage>
        <taxon>Eukaryota</taxon>
        <taxon>Fungi</taxon>
        <taxon>Dikarya</taxon>
        <taxon>Basidiomycota</taxon>
        <taxon>Agaricomycotina</taxon>
        <taxon>Agaricomycetes</taxon>
        <taxon>Cantharellales</taxon>
        <taxon>Tulasnellaceae</taxon>
        <taxon>Tulasnella</taxon>
    </lineage>
</organism>
<comment type="cofactor">
    <cofactor evidence="1">
        <name>Ca(2+)</name>
        <dbReference type="ChEBI" id="CHEBI:29108"/>
    </cofactor>
</comment>
<dbReference type="SUPFAM" id="SSF51011">
    <property type="entry name" value="Glycosyl hydrolase domain"/>
    <property type="match status" value="1"/>
</dbReference>
<dbReference type="InterPro" id="IPR006047">
    <property type="entry name" value="GH13_cat_dom"/>
</dbReference>
<keyword evidence="9" id="KW-1185">Reference proteome</keyword>
<dbReference type="HOGENOM" id="CLU_024572_2_0_1"/>
<name>A0A0C3Q755_9AGAM</name>
<gene>
    <name evidence="8" type="ORF">M407DRAFT_210715</name>
</gene>
<dbReference type="AlphaFoldDB" id="A0A0C3Q755"/>
<accession>A0A0C3Q755</accession>
<feature type="domain" description="Glycosyl hydrolase family 13 catalytic" evidence="7">
    <location>
        <begin position="16"/>
        <end position="407"/>
    </location>
</feature>
<comment type="similarity">
    <text evidence="2">Belongs to the glycosyl hydrolase 13 family.</text>
</comment>
<dbReference type="SMART" id="SM00642">
    <property type="entry name" value="Aamy"/>
    <property type="match status" value="1"/>
</dbReference>
<dbReference type="NCBIfam" id="NF006968">
    <property type="entry name" value="PRK09441.1-1"/>
    <property type="match status" value="1"/>
</dbReference>
<protein>
    <submittedName>
        <fullName evidence="8">Glycoside hydrolase family 13 protein</fullName>
    </submittedName>
</protein>
<dbReference type="GO" id="GO:0005509">
    <property type="term" value="F:calcium ion binding"/>
    <property type="evidence" value="ECO:0007669"/>
    <property type="project" value="InterPro"/>
</dbReference>
<sequence length="450" mass="51260">MSFRANKRYGPKPHNYTMMQAFEWYVEGDGKHWKHLKSEIPELDAMGITALWLPPPCKASSKNSVGYDIYDVWDLAKFDQKSQIGTKYGTKNELLDLIKYAGRHGVVCYLDAVLNHKFGADKTEVFKAVEVARDDRMKELSEPHDITAWTAFDFPGRRDKYSSFKWDFNHFTGVDWDEGAKKDGIFRILGDNKGWAMGVDIENRNYDFLMGADIDHAHGDVEKDLLDWGAWIVQETGNVGFRFDAIKHIDDTFIAKFVAHVREQTDKEDVFCVGEFWKDSLDSLTSYLGKFGQQFSVFDTPLHYNFKDASERGENYDLRSIWDGTLVKNRPVDAVTLVDNHDTQVGQALESCVAMWFKPLAYALILLRVDGYPCVFYGDLYGCRAGDNDQPPAQQPVAQLADIIKARKEFAYGEIRDYWDHPNCVGWVRTGDKDHPNGCAVILCNGTGEG</sequence>